<dbReference type="Pfam" id="PF18319">
    <property type="entry name" value="Zn_ribbon_PriA"/>
    <property type="match status" value="1"/>
</dbReference>
<dbReference type="GO" id="GO:0003677">
    <property type="term" value="F:DNA binding"/>
    <property type="evidence" value="ECO:0007669"/>
    <property type="project" value="UniProtKB-UniRule"/>
</dbReference>
<dbReference type="InterPro" id="IPR041222">
    <property type="entry name" value="PriA_3primeBD"/>
</dbReference>
<evidence type="ECO:0000256" key="9">
    <source>
        <dbReference type="ARBA" id="ARBA00023125"/>
    </source>
</evidence>
<dbReference type="InterPro" id="IPR001650">
    <property type="entry name" value="Helicase_C-like"/>
</dbReference>
<keyword evidence="15" id="KW-1185">Reference proteome</keyword>
<dbReference type="InterPro" id="IPR011545">
    <property type="entry name" value="DEAD/DEAH_box_helicase_dom"/>
</dbReference>
<evidence type="ECO:0000256" key="5">
    <source>
        <dbReference type="ARBA" id="ARBA00022801"/>
    </source>
</evidence>
<feature type="binding site" evidence="11">
    <location>
        <position position="524"/>
    </location>
    <ligand>
        <name>Zn(2+)</name>
        <dbReference type="ChEBI" id="CHEBI:29105"/>
        <label>2</label>
    </ligand>
</feature>
<dbReference type="InterPro" id="IPR042115">
    <property type="entry name" value="PriA_3primeBD_sf"/>
</dbReference>
<dbReference type="CDD" id="cd18804">
    <property type="entry name" value="SF2_C_priA"/>
    <property type="match status" value="1"/>
</dbReference>
<keyword evidence="9 11" id="KW-0238">DNA-binding</keyword>
<reference evidence="14 15" key="1">
    <citation type="submission" date="2019-11" db="EMBL/GenBank/DDBJ databases">
        <title>Pseudodesulfovibrio alkaliphilus, sp. nov., an alkaliphilic sulfate-reducing bacteria from mud volcano of Taman peninsula, Russia.</title>
        <authorList>
            <person name="Frolova A."/>
            <person name="Merkel A.Y."/>
            <person name="Slobodkin A.I."/>
        </authorList>
    </citation>
    <scope>NUCLEOTIDE SEQUENCE [LARGE SCALE GENOMIC DNA]</scope>
    <source>
        <strain evidence="14 15">F-1</strain>
    </source>
</reference>
<evidence type="ECO:0000256" key="6">
    <source>
        <dbReference type="ARBA" id="ARBA00022806"/>
    </source>
</evidence>
<dbReference type="AlphaFoldDB" id="A0A7K1KLE4"/>
<dbReference type="InterPro" id="IPR041236">
    <property type="entry name" value="PriA_C"/>
</dbReference>
<comment type="caution">
    <text evidence="14">The sequence shown here is derived from an EMBL/GenBank/DDBJ whole genome shotgun (WGS) entry which is preliminary data.</text>
</comment>
<evidence type="ECO:0000313" key="15">
    <source>
        <dbReference type="Proteomes" id="UP000461162"/>
    </source>
</evidence>
<dbReference type="Pfam" id="PF00270">
    <property type="entry name" value="DEAD"/>
    <property type="match status" value="1"/>
</dbReference>
<feature type="domain" description="Helicase ATP-binding" evidence="12">
    <location>
        <begin position="269"/>
        <end position="437"/>
    </location>
</feature>
<dbReference type="InterPro" id="IPR040498">
    <property type="entry name" value="PriA_CRR"/>
</dbReference>
<dbReference type="NCBIfam" id="TIGR00595">
    <property type="entry name" value="priA"/>
    <property type="match status" value="1"/>
</dbReference>
<dbReference type="GO" id="GO:0043138">
    <property type="term" value="F:3'-5' DNA helicase activity"/>
    <property type="evidence" value="ECO:0007669"/>
    <property type="project" value="UniProtKB-EC"/>
</dbReference>
<keyword evidence="2 11" id="KW-0235">DNA replication</keyword>
<dbReference type="Pfam" id="PF00271">
    <property type="entry name" value="Helicase_C"/>
    <property type="match status" value="1"/>
</dbReference>
<dbReference type="Gene3D" id="3.40.50.300">
    <property type="entry name" value="P-loop containing nucleotide triphosphate hydrolases"/>
    <property type="match status" value="2"/>
</dbReference>
<keyword evidence="7 11" id="KW-0862">Zinc</keyword>
<keyword evidence="8 11" id="KW-0067">ATP-binding</keyword>
<feature type="binding site" evidence="11">
    <location>
        <position position="537"/>
    </location>
    <ligand>
        <name>Zn(2+)</name>
        <dbReference type="ChEBI" id="CHEBI:29105"/>
        <label>1</label>
    </ligand>
</feature>
<accession>A0A7K1KLE4</accession>
<feature type="binding site" evidence="11">
    <location>
        <position position="500"/>
    </location>
    <ligand>
        <name>Zn(2+)</name>
        <dbReference type="ChEBI" id="CHEBI:29105"/>
        <label>1</label>
    </ligand>
</feature>
<evidence type="ECO:0000256" key="1">
    <source>
        <dbReference type="ARBA" id="ARBA00022515"/>
    </source>
</evidence>
<feature type="binding site" evidence="11">
    <location>
        <position position="540"/>
    </location>
    <ligand>
        <name>Zn(2+)</name>
        <dbReference type="ChEBI" id="CHEBI:29105"/>
        <label>1</label>
    </ligand>
</feature>
<gene>
    <name evidence="11 14" type="primary">priA</name>
    <name evidence="14" type="ORF">GKC30_04395</name>
</gene>
<proteinExistence type="inferred from homology"/>
<comment type="function">
    <text evidence="11">Initiates the restart of stalled replication forks, which reloads the replicative helicase on sites other than the origin of replication. Recognizes and binds to abandoned replication forks and remodels them to uncover a helicase loading site. Promotes assembly of the primosome at these replication forks.</text>
</comment>
<dbReference type="InterPro" id="IPR005259">
    <property type="entry name" value="PriA"/>
</dbReference>
<evidence type="ECO:0000256" key="11">
    <source>
        <dbReference type="HAMAP-Rule" id="MF_00983"/>
    </source>
</evidence>
<evidence type="ECO:0000256" key="8">
    <source>
        <dbReference type="ARBA" id="ARBA00022840"/>
    </source>
</evidence>
<evidence type="ECO:0000259" key="13">
    <source>
        <dbReference type="PROSITE" id="PS51194"/>
    </source>
</evidence>
<keyword evidence="3 11" id="KW-0479">Metal-binding</keyword>
<comment type="catalytic activity">
    <reaction evidence="11">
        <text>ATP + H2O = ADP + phosphate + H(+)</text>
        <dbReference type="Rhea" id="RHEA:13065"/>
        <dbReference type="ChEBI" id="CHEBI:15377"/>
        <dbReference type="ChEBI" id="CHEBI:15378"/>
        <dbReference type="ChEBI" id="CHEBI:30616"/>
        <dbReference type="ChEBI" id="CHEBI:43474"/>
        <dbReference type="ChEBI" id="CHEBI:456216"/>
        <dbReference type="EC" id="5.6.2.4"/>
    </reaction>
</comment>
<comment type="cofactor">
    <cofactor evidence="11">
        <name>Zn(2+)</name>
        <dbReference type="ChEBI" id="CHEBI:29105"/>
    </cofactor>
    <text evidence="11">Binds 2 zinc ions per subunit.</text>
</comment>
<dbReference type="GO" id="GO:0008270">
    <property type="term" value="F:zinc ion binding"/>
    <property type="evidence" value="ECO:0007669"/>
    <property type="project" value="UniProtKB-UniRule"/>
</dbReference>
<dbReference type="EMBL" id="WODC01000002">
    <property type="protein sequence ID" value="MUM76870.1"/>
    <property type="molecule type" value="Genomic_DNA"/>
</dbReference>
<dbReference type="InterPro" id="IPR027417">
    <property type="entry name" value="P-loop_NTPase"/>
</dbReference>
<dbReference type="GO" id="GO:0006302">
    <property type="term" value="P:double-strand break repair"/>
    <property type="evidence" value="ECO:0007669"/>
    <property type="project" value="InterPro"/>
</dbReference>
<name>A0A7K1KLE4_9BACT</name>
<comment type="similarity">
    <text evidence="11">Belongs to the helicase family. PriA subfamily.</text>
</comment>
<keyword evidence="5 11" id="KW-0378">Hydrolase</keyword>
<feature type="binding site" evidence="11">
    <location>
        <position position="497"/>
    </location>
    <ligand>
        <name>Zn(2+)</name>
        <dbReference type="ChEBI" id="CHEBI:29105"/>
        <label>1</label>
    </ligand>
</feature>
<dbReference type="Pfam" id="PF18074">
    <property type="entry name" value="PriA_C"/>
    <property type="match status" value="1"/>
</dbReference>
<keyword evidence="1 11" id="KW-0639">Primosome</keyword>
<dbReference type="PANTHER" id="PTHR30580:SF0">
    <property type="entry name" value="PRIMOSOMAL PROTEIN N"/>
    <property type="match status" value="1"/>
</dbReference>
<dbReference type="Gene3D" id="3.40.1440.60">
    <property type="entry name" value="PriA, 3(prime) DNA-binding domain"/>
    <property type="match status" value="1"/>
</dbReference>
<evidence type="ECO:0000256" key="7">
    <source>
        <dbReference type="ARBA" id="ARBA00022833"/>
    </source>
</evidence>
<evidence type="ECO:0000259" key="12">
    <source>
        <dbReference type="PROSITE" id="PS51192"/>
    </source>
</evidence>
<evidence type="ECO:0000256" key="2">
    <source>
        <dbReference type="ARBA" id="ARBA00022705"/>
    </source>
</evidence>
<dbReference type="HAMAP" id="MF_00983">
    <property type="entry name" value="PriA"/>
    <property type="match status" value="1"/>
</dbReference>
<feature type="domain" description="Helicase C-terminal" evidence="13">
    <location>
        <begin position="518"/>
        <end position="700"/>
    </location>
</feature>
<feature type="binding site" evidence="11">
    <location>
        <position position="506"/>
    </location>
    <ligand>
        <name>Zn(2+)</name>
        <dbReference type="ChEBI" id="CHEBI:29105"/>
        <label>2</label>
    </ligand>
</feature>
<dbReference type="SMART" id="SM00490">
    <property type="entry name" value="HELICc"/>
    <property type="match status" value="1"/>
</dbReference>
<evidence type="ECO:0000256" key="4">
    <source>
        <dbReference type="ARBA" id="ARBA00022741"/>
    </source>
</evidence>
<keyword evidence="4 11" id="KW-0547">Nucleotide-binding</keyword>
<dbReference type="Proteomes" id="UP000461162">
    <property type="component" value="Unassembled WGS sequence"/>
</dbReference>
<comment type="subunit">
    <text evidence="11">Component of the replication restart primosome.</text>
</comment>
<feature type="binding site" evidence="11">
    <location>
        <position position="527"/>
    </location>
    <ligand>
        <name>Zn(2+)</name>
        <dbReference type="ChEBI" id="CHEBI:29105"/>
        <label>2</label>
    </ligand>
</feature>
<dbReference type="PROSITE" id="PS51192">
    <property type="entry name" value="HELICASE_ATP_BIND_1"/>
    <property type="match status" value="1"/>
</dbReference>
<dbReference type="GO" id="GO:0006270">
    <property type="term" value="P:DNA replication initiation"/>
    <property type="evidence" value="ECO:0007669"/>
    <property type="project" value="TreeGrafter"/>
</dbReference>
<dbReference type="PANTHER" id="PTHR30580">
    <property type="entry name" value="PRIMOSOMAL PROTEIN N"/>
    <property type="match status" value="1"/>
</dbReference>
<dbReference type="EC" id="5.6.2.4" evidence="11"/>
<dbReference type="Pfam" id="PF17764">
    <property type="entry name" value="PriA_3primeBD"/>
    <property type="match status" value="1"/>
</dbReference>
<protein>
    <recommendedName>
        <fullName evidence="11">Replication restart protein PriA</fullName>
    </recommendedName>
    <alternativeName>
        <fullName evidence="11">ATP-dependent DNA helicase PriA</fullName>
        <ecNumber evidence="11">5.6.2.4</ecNumber>
    </alternativeName>
    <alternativeName>
        <fullName evidence="11">DNA 3'-5' helicase PriA</fullName>
    </alternativeName>
</protein>
<dbReference type="GO" id="GO:0005524">
    <property type="term" value="F:ATP binding"/>
    <property type="evidence" value="ECO:0007669"/>
    <property type="project" value="UniProtKB-UniRule"/>
</dbReference>
<comment type="catalytic activity">
    <reaction evidence="11">
        <text>Couples ATP hydrolysis with the unwinding of duplex DNA by translocating in the 3'-5' direction.</text>
        <dbReference type="EC" id="5.6.2.4"/>
    </reaction>
</comment>
<organism evidence="14 15">
    <name type="scientific">Pseudodesulfovibrio alkaliphilus</name>
    <dbReference type="NCBI Taxonomy" id="2661613"/>
    <lineage>
        <taxon>Bacteria</taxon>
        <taxon>Pseudomonadati</taxon>
        <taxon>Thermodesulfobacteriota</taxon>
        <taxon>Desulfovibrionia</taxon>
        <taxon>Desulfovibrionales</taxon>
        <taxon>Desulfovibrionaceae</taxon>
    </lineage>
</organism>
<dbReference type="SMART" id="SM00487">
    <property type="entry name" value="DEXDc"/>
    <property type="match status" value="1"/>
</dbReference>
<evidence type="ECO:0000256" key="10">
    <source>
        <dbReference type="ARBA" id="ARBA00023235"/>
    </source>
</evidence>
<dbReference type="GO" id="GO:0006269">
    <property type="term" value="P:DNA replication, synthesis of primer"/>
    <property type="evidence" value="ECO:0007669"/>
    <property type="project" value="UniProtKB-KW"/>
</dbReference>
<dbReference type="SUPFAM" id="SSF52540">
    <property type="entry name" value="P-loop containing nucleoside triphosphate hydrolases"/>
    <property type="match status" value="1"/>
</dbReference>
<evidence type="ECO:0000313" key="14">
    <source>
        <dbReference type="EMBL" id="MUM76870.1"/>
    </source>
</evidence>
<dbReference type="RefSeq" id="WP_155932520.1">
    <property type="nucleotide sequence ID" value="NZ_WODC01000002.1"/>
</dbReference>
<dbReference type="InterPro" id="IPR014001">
    <property type="entry name" value="Helicase_ATP-bd"/>
</dbReference>
<dbReference type="GO" id="GO:1990077">
    <property type="term" value="C:primosome complex"/>
    <property type="evidence" value="ECO:0007669"/>
    <property type="project" value="UniProtKB-UniRule"/>
</dbReference>
<evidence type="ECO:0000256" key="3">
    <source>
        <dbReference type="ARBA" id="ARBA00022723"/>
    </source>
</evidence>
<dbReference type="GO" id="GO:0006310">
    <property type="term" value="P:DNA recombination"/>
    <property type="evidence" value="ECO:0007669"/>
    <property type="project" value="InterPro"/>
</dbReference>
<dbReference type="PROSITE" id="PS51194">
    <property type="entry name" value="HELICASE_CTER"/>
    <property type="match status" value="1"/>
</dbReference>
<keyword evidence="6 11" id="KW-0347">Helicase</keyword>
<feature type="binding site" evidence="11">
    <location>
        <position position="509"/>
    </location>
    <ligand>
        <name>Zn(2+)</name>
        <dbReference type="ChEBI" id="CHEBI:29105"/>
        <label>2</label>
    </ligand>
</feature>
<sequence>MADLWQVTLVSPPYHTLTYERPPHFPQLVPGLRVIVPLGRSHRMGVVVGPADKEGQDRPEGMVFKAMIWPLETSPLLDSAYLDLAANLATRQMASPGRILETLLPRGLRTAAVTFRVDRHVADRPLPGSIRPAELARLTGADRQALMELWLAGRMRVRINAKREEEERFVSLVSDPPWAVRPNAKRQIRILEHLLDNGPQSLFSLRHALGEWAVETAAKMEGAGLVSLGELTADRLAEVDAGPGPCVGREPPAFVLTDEQRTALEALRATMDGAGGAHLVHGVTGSGKTILYLELVRACLERGRSAMLLAPEVALAYRVHRVAAEHFPGRRILFYHGYQSPLKRETAFVDAAREGEPFVVVGTRSALFLPVSDLGLVVLDEEHDESFKQDERLAYHAKEVAWFRAERGGGLLVLGSATPDVKTFHAARSGTIAMSSLTRRVGESVLPGVELVDISSLAGSAAPFAPATEAAIRQTVEQGRQAIVMLNRRGYAPLMYCLDCGETVRCSECEVGMTYHKGRERLLCHYCGQSRSYPLLCARCGGGNFVPMGEGTERIKEHLEELLPEGAKVLRLDRDATRRQERLEDILGAFGRGEAQVLVGTQMISKGHHFPDVTLVAVADGDLGLSLPDYRATERTFQLLVQVAGRAGRGLEPGRVLIQTRNPGHPIWRDVLSADYAAFYEREIGRRRLFGYPPFTRLALVRISHPADFAGAAALDLLGRVLAERARELGITALGPAPAPLAMLRGRRRFNCLFKGDDWGRIRVLFAHLVQANPCPTKVRLGLDLDPLTTL</sequence>
<keyword evidence="10 11" id="KW-0413">Isomerase</keyword>
<dbReference type="GO" id="GO:0016787">
    <property type="term" value="F:hydrolase activity"/>
    <property type="evidence" value="ECO:0007669"/>
    <property type="project" value="UniProtKB-KW"/>
</dbReference>